<dbReference type="InterPro" id="IPR015424">
    <property type="entry name" value="PyrdxlP-dep_Trfase"/>
</dbReference>
<reference evidence="2 3" key="1">
    <citation type="journal article" date="2024" name="IMA Fungus">
        <title>IMA Genome - F19 : A genome assembly and annotation guide to empower mycologists, including annotated draft genome sequences of Ceratocystis pirilliformis, Diaporthe australafricana, Fusarium ophioides, Paecilomyces lecythidis, and Sporothrix stenoceras.</title>
        <authorList>
            <person name="Aylward J."/>
            <person name="Wilson A.M."/>
            <person name="Visagie C.M."/>
            <person name="Spraker J."/>
            <person name="Barnes I."/>
            <person name="Buitendag C."/>
            <person name="Ceriani C."/>
            <person name="Del Mar Angel L."/>
            <person name="du Plessis D."/>
            <person name="Fuchs T."/>
            <person name="Gasser K."/>
            <person name="Kramer D."/>
            <person name="Li W."/>
            <person name="Munsamy K."/>
            <person name="Piso A."/>
            <person name="Price J.L."/>
            <person name="Sonnekus B."/>
            <person name="Thomas C."/>
            <person name="van der Nest A."/>
            <person name="van Dijk A."/>
            <person name="van Heerden A."/>
            <person name="van Vuuren N."/>
            <person name="Yilmaz N."/>
            <person name="Duong T.A."/>
            <person name="van der Merwe N.A."/>
            <person name="Wingfield M.J."/>
            <person name="Wingfield B.D."/>
        </authorList>
    </citation>
    <scope>NUCLEOTIDE SEQUENCE [LARGE SCALE GENOMIC DNA]</scope>
    <source>
        <strain evidence="2 3">CMW 18167</strain>
    </source>
</reference>
<dbReference type="Gene3D" id="3.90.1150.10">
    <property type="entry name" value="Aspartate Aminotransferase, domain 1"/>
    <property type="match status" value="1"/>
</dbReference>
<dbReference type="Gene3D" id="3.40.640.10">
    <property type="entry name" value="Type I PLP-dependent aspartate aminotransferase-like (Major domain)"/>
    <property type="match status" value="1"/>
</dbReference>
<dbReference type="InterPro" id="IPR015421">
    <property type="entry name" value="PyrdxlP-dep_Trfase_major"/>
</dbReference>
<gene>
    <name evidence="2" type="ORF">Plec18167_004243</name>
</gene>
<feature type="domain" description="Aminotransferase class V" evidence="1">
    <location>
        <begin position="39"/>
        <end position="364"/>
    </location>
</feature>
<accession>A0ABR3XSG6</accession>
<dbReference type="InterPro" id="IPR000192">
    <property type="entry name" value="Aminotrans_V_dom"/>
</dbReference>
<evidence type="ECO:0000259" key="1">
    <source>
        <dbReference type="Pfam" id="PF00266"/>
    </source>
</evidence>
<dbReference type="EMBL" id="JAVDPF010000011">
    <property type="protein sequence ID" value="KAL1878948.1"/>
    <property type="molecule type" value="Genomic_DNA"/>
</dbReference>
<dbReference type="PANTHER" id="PTHR43586">
    <property type="entry name" value="CYSTEINE DESULFURASE"/>
    <property type="match status" value="1"/>
</dbReference>
<dbReference type="Proteomes" id="UP001583193">
    <property type="component" value="Unassembled WGS sequence"/>
</dbReference>
<dbReference type="PANTHER" id="PTHR43586:SF15">
    <property type="entry name" value="BLR3095 PROTEIN"/>
    <property type="match status" value="1"/>
</dbReference>
<dbReference type="Pfam" id="PF00266">
    <property type="entry name" value="Aminotran_5"/>
    <property type="match status" value="1"/>
</dbReference>
<evidence type="ECO:0000313" key="2">
    <source>
        <dbReference type="EMBL" id="KAL1878948.1"/>
    </source>
</evidence>
<evidence type="ECO:0000313" key="3">
    <source>
        <dbReference type="Proteomes" id="UP001583193"/>
    </source>
</evidence>
<sequence length="377" mass="41683">MALEPIFPSAAFASLDGITHVCAAGESLPLNSHHAALAKYLAHKSGGHRGRHDQNQQLDAVRNLISRLWKVPFDDVGFVSSVAEAVSMVLESLDWKEGDNVCVDTDEYPSLVAPFAIRSQRQPSTSPTIRYSTDGNLARMVDVNTRLIAVSYVSYLNSARVDLARYRQLADSVGAILVVDYTQAAGYTTIDASVADFAFSACYKWLLGTTGASIAIWNRSRQPEWKPSTAGWFSLSLGESRPNWTHGGIDTKPNALCFSRGNPGHLSIYLLREGLEFLSQWDMTEIEQHVQILTTELLDRLQKEGIPSSTPKQKDRHGASVTIDCAGASEIVDKLSDAGIYAWNGRGRVRFSFHGYNSMRDVDRIMDVFPALWRVEN</sequence>
<dbReference type="SUPFAM" id="SSF53383">
    <property type="entry name" value="PLP-dependent transferases"/>
    <property type="match status" value="1"/>
</dbReference>
<proteinExistence type="predicted"/>
<name>A0ABR3XSG6_9EURO</name>
<organism evidence="2 3">
    <name type="scientific">Paecilomyces lecythidis</name>
    <dbReference type="NCBI Taxonomy" id="3004212"/>
    <lineage>
        <taxon>Eukaryota</taxon>
        <taxon>Fungi</taxon>
        <taxon>Dikarya</taxon>
        <taxon>Ascomycota</taxon>
        <taxon>Pezizomycotina</taxon>
        <taxon>Eurotiomycetes</taxon>
        <taxon>Eurotiomycetidae</taxon>
        <taxon>Eurotiales</taxon>
        <taxon>Thermoascaceae</taxon>
        <taxon>Paecilomyces</taxon>
    </lineage>
</organism>
<dbReference type="InterPro" id="IPR015422">
    <property type="entry name" value="PyrdxlP-dep_Trfase_small"/>
</dbReference>
<keyword evidence="3" id="KW-1185">Reference proteome</keyword>
<protein>
    <recommendedName>
        <fullName evidence="1">Aminotransferase class V domain-containing protein</fullName>
    </recommendedName>
</protein>
<comment type="caution">
    <text evidence="2">The sequence shown here is derived from an EMBL/GenBank/DDBJ whole genome shotgun (WGS) entry which is preliminary data.</text>
</comment>